<feature type="chain" id="PRO_5047460573" evidence="2">
    <location>
        <begin position="18"/>
        <end position="342"/>
    </location>
</feature>
<dbReference type="EMBL" id="JBHSEF010000026">
    <property type="protein sequence ID" value="MFC4355852.1"/>
    <property type="molecule type" value="Genomic_DNA"/>
</dbReference>
<dbReference type="RefSeq" id="WP_378142414.1">
    <property type="nucleotide sequence ID" value="NZ_JBHSEF010000026.1"/>
</dbReference>
<proteinExistence type="predicted"/>
<dbReference type="InterPro" id="IPR006127">
    <property type="entry name" value="ZnuA-like"/>
</dbReference>
<dbReference type="Gene3D" id="3.40.50.1980">
    <property type="entry name" value="Nitrogenase molybdenum iron protein domain"/>
    <property type="match status" value="2"/>
</dbReference>
<dbReference type="PANTHER" id="PTHR42953:SF8">
    <property type="entry name" value="ZINT DOMAIN-CONTAINING PROTEIN"/>
    <property type="match status" value="1"/>
</dbReference>
<accession>A0ABV8UWY4</accession>
<feature type="region of interest" description="Disordered" evidence="1">
    <location>
        <begin position="134"/>
        <end position="172"/>
    </location>
</feature>
<comment type="caution">
    <text evidence="3">The sequence shown here is derived from an EMBL/GenBank/DDBJ whole genome shotgun (WGS) entry which is preliminary data.</text>
</comment>
<organism evidence="3 4">
    <name type="scientific">Chryseomicrobium palamuruense</name>
    <dbReference type="NCBI Taxonomy" id="682973"/>
    <lineage>
        <taxon>Bacteria</taxon>
        <taxon>Bacillati</taxon>
        <taxon>Bacillota</taxon>
        <taxon>Bacilli</taxon>
        <taxon>Bacillales</taxon>
        <taxon>Caryophanaceae</taxon>
        <taxon>Chryseomicrobium</taxon>
    </lineage>
</organism>
<keyword evidence="2" id="KW-0732">Signal</keyword>
<name>A0ABV8UWY4_9BACL</name>
<evidence type="ECO:0000256" key="1">
    <source>
        <dbReference type="SAM" id="MobiDB-lite"/>
    </source>
</evidence>
<evidence type="ECO:0000313" key="3">
    <source>
        <dbReference type="EMBL" id="MFC4355852.1"/>
    </source>
</evidence>
<dbReference type="Proteomes" id="UP001595733">
    <property type="component" value="Unassembled WGS sequence"/>
</dbReference>
<dbReference type="InterPro" id="IPR050492">
    <property type="entry name" value="Bact_metal-bind_prot9"/>
</dbReference>
<protein>
    <submittedName>
        <fullName evidence="3">Metal ABC transporter solute-binding protein, Zn/Mn family</fullName>
    </submittedName>
</protein>
<dbReference type="PANTHER" id="PTHR42953">
    <property type="entry name" value="HIGH-AFFINITY ZINC UPTAKE SYSTEM PROTEIN ZNUA-RELATED"/>
    <property type="match status" value="1"/>
</dbReference>
<reference evidence="4" key="1">
    <citation type="journal article" date="2019" name="Int. J. Syst. Evol. Microbiol.">
        <title>The Global Catalogue of Microorganisms (GCM) 10K type strain sequencing project: providing services to taxonomists for standard genome sequencing and annotation.</title>
        <authorList>
            <consortium name="The Broad Institute Genomics Platform"/>
            <consortium name="The Broad Institute Genome Sequencing Center for Infectious Disease"/>
            <person name="Wu L."/>
            <person name="Ma J."/>
        </authorList>
    </citation>
    <scope>NUCLEOTIDE SEQUENCE [LARGE SCALE GENOMIC DNA]</scope>
    <source>
        <strain evidence="4">CCUG 50353</strain>
    </source>
</reference>
<dbReference type="SUPFAM" id="SSF53807">
    <property type="entry name" value="Helical backbone' metal receptor"/>
    <property type="match status" value="1"/>
</dbReference>
<dbReference type="PROSITE" id="PS51257">
    <property type="entry name" value="PROKAR_LIPOPROTEIN"/>
    <property type="match status" value="1"/>
</dbReference>
<sequence length="342" mass="37792">MKFKLPAFLAASALLLAACNNTEEQTTSPAADSTDTDSLSIYTTVYPIEYFTERIGGEAVSVSSIYPPGSDEHTFEPTQKDMMEMADADYLFSIGLGLEGFFSSAENTLANQSVEIVKLADAISDEHLIARDPHNHGEEEENAHSEDEHAHEEEEHANEEDGHEGHDHGELDPHIWISPAISIEIARAIEKKLSEAAPGEQATFEANFNELKAELLALDASFKEMAEQANRDTFFVSHAAFGYWADAYNLNQVAVAGLNSQDEPSQKELASLVDQAREQQIAYILTEQNVSSKLTEIIRSEVGAETLQLHNLGVLTQENVDNEETYFTLMEQNLEALRTALQ</sequence>
<evidence type="ECO:0000256" key="2">
    <source>
        <dbReference type="SAM" id="SignalP"/>
    </source>
</evidence>
<evidence type="ECO:0000313" key="4">
    <source>
        <dbReference type="Proteomes" id="UP001595733"/>
    </source>
</evidence>
<dbReference type="Pfam" id="PF01297">
    <property type="entry name" value="ZnuA"/>
    <property type="match status" value="1"/>
</dbReference>
<gene>
    <name evidence="3" type="ORF">ACFO0S_12400</name>
</gene>
<feature type="signal peptide" evidence="2">
    <location>
        <begin position="1"/>
        <end position="17"/>
    </location>
</feature>
<keyword evidence="4" id="KW-1185">Reference proteome</keyword>